<evidence type="ECO:0000256" key="1">
    <source>
        <dbReference type="SAM" id="SignalP"/>
    </source>
</evidence>
<accession>A0AAV2QT42</accession>
<protein>
    <submittedName>
        <fullName evidence="2">Uncharacterized protein</fullName>
    </submittedName>
</protein>
<sequence>MRGRICEMFIFTSIIIFIIFLMESNAEVAQDCVVYSLYGGEASPTWVLRSKTAVTVSLLPHEQGDALRDMQIVVTPTHTIQDKITFTREGSMDTVECSCNNMSTSVIRSIKEDQTINHRYYHWKHFLFDFGNGRFTVNGNNVCTNFGNGNGQYNLTISNIGNGGLLMFNCKKGCGIWSDQVLSLYNKPFPSTGAWVRSRDPDQSGFFSVSLRMCPSNDIICSNASVNFQEVNYHWQPMTWKTVRQIQLLSINSLIFPNPQDV</sequence>
<evidence type="ECO:0000313" key="3">
    <source>
        <dbReference type="Proteomes" id="UP001497623"/>
    </source>
</evidence>
<feature type="chain" id="PRO_5043506187" evidence="1">
    <location>
        <begin position="27"/>
        <end position="262"/>
    </location>
</feature>
<dbReference type="AlphaFoldDB" id="A0AAV2QT42"/>
<keyword evidence="3" id="KW-1185">Reference proteome</keyword>
<name>A0AAV2QT42_MEGNR</name>
<reference evidence="2 3" key="1">
    <citation type="submission" date="2024-05" db="EMBL/GenBank/DDBJ databases">
        <authorList>
            <person name="Wallberg A."/>
        </authorList>
    </citation>
    <scope>NUCLEOTIDE SEQUENCE [LARGE SCALE GENOMIC DNA]</scope>
</reference>
<dbReference type="Proteomes" id="UP001497623">
    <property type="component" value="Unassembled WGS sequence"/>
</dbReference>
<feature type="signal peptide" evidence="1">
    <location>
        <begin position="1"/>
        <end position="26"/>
    </location>
</feature>
<proteinExistence type="predicted"/>
<keyword evidence="1" id="KW-0732">Signal</keyword>
<gene>
    <name evidence="2" type="ORF">MNOR_LOCUS15285</name>
</gene>
<evidence type="ECO:0000313" key="2">
    <source>
        <dbReference type="EMBL" id="CAL4094959.1"/>
    </source>
</evidence>
<comment type="caution">
    <text evidence="2">The sequence shown here is derived from an EMBL/GenBank/DDBJ whole genome shotgun (WGS) entry which is preliminary data.</text>
</comment>
<dbReference type="EMBL" id="CAXKWB010009497">
    <property type="protein sequence ID" value="CAL4094959.1"/>
    <property type="molecule type" value="Genomic_DNA"/>
</dbReference>
<organism evidence="2 3">
    <name type="scientific">Meganyctiphanes norvegica</name>
    <name type="common">Northern krill</name>
    <name type="synonym">Thysanopoda norvegica</name>
    <dbReference type="NCBI Taxonomy" id="48144"/>
    <lineage>
        <taxon>Eukaryota</taxon>
        <taxon>Metazoa</taxon>
        <taxon>Ecdysozoa</taxon>
        <taxon>Arthropoda</taxon>
        <taxon>Crustacea</taxon>
        <taxon>Multicrustacea</taxon>
        <taxon>Malacostraca</taxon>
        <taxon>Eumalacostraca</taxon>
        <taxon>Eucarida</taxon>
        <taxon>Euphausiacea</taxon>
        <taxon>Euphausiidae</taxon>
        <taxon>Meganyctiphanes</taxon>
    </lineage>
</organism>